<dbReference type="InterPro" id="IPR011541">
    <property type="entry name" value="Ni/Co_transpt_high_affinity"/>
</dbReference>
<comment type="subcellular location">
    <subcellularLocation>
        <location evidence="8">Cell membrane</location>
        <topology evidence="8">Multi-pass membrane protein</topology>
    </subcellularLocation>
    <subcellularLocation>
        <location evidence="1">Endomembrane system</location>
        <topology evidence="1">Multi-pass membrane protein</topology>
    </subcellularLocation>
</comment>
<evidence type="ECO:0000313" key="9">
    <source>
        <dbReference type="EMBL" id="TCV85410.1"/>
    </source>
</evidence>
<reference evidence="9 10" key="1">
    <citation type="submission" date="2019-03" db="EMBL/GenBank/DDBJ databases">
        <title>Genomic Encyclopedia of Type Strains, Phase IV (KMG-IV): sequencing the most valuable type-strain genomes for metagenomic binning, comparative biology and taxonomic classification.</title>
        <authorList>
            <person name="Goeker M."/>
        </authorList>
    </citation>
    <scope>NUCLEOTIDE SEQUENCE [LARGE SCALE GENOMIC DNA]</scope>
    <source>
        <strain evidence="9 10">DSM 100309</strain>
    </source>
</reference>
<dbReference type="Pfam" id="PF03824">
    <property type="entry name" value="NicO"/>
    <property type="match status" value="1"/>
</dbReference>
<feature type="transmembrane region" description="Helical" evidence="8">
    <location>
        <begin position="45"/>
        <end position="72"/>
    </location>
</feature>
<dbReference type="InterPro" id="IPR004688">
    <property type="entry name" value="Ni/Co_transpt"/>
</dbReference>
<feature type="transmembrane region" description="Helical" evidence="8">
    <location>
        <begin position="207"/>
        <end position="226"/>
    </location>
</feature>
<organism evidence="9 10">
    <name type="scientific">Sulfurirhabdus autotrophica</name>
    <dbReference type="NCBI Taxonomy" id="1706046"/>
    <lineage>
        <taxon>Bacteria</taxon>
        <taxon>Pseudomonadati</taxon>
        <taxon>Pseudomonadota</taxon>
        <taxon>Betaproteobacteria</taxon>
        <taxon>Nitrosomonadales</taxon>
        <taxon>Sulfuricellaceae</taxon>
        <taxon>Sulfurirhabdus</taxon>
    </lineage>
</organism>
<gene>
    <name evidence="9" type="ORF">EDC63_10981</name>
</gene>
<evidence type="ECO:0000256" key="1">
    <source>
        <dbReference type="ARBA" id="ARBA00004127"/>
    </source>
</evidence>
<keyword evidence="6 8" id="KW-1133">Transmembrane helix</keyword>
<keyword evidence="5 8" id="KW-0812">Transmembrane</keyword>
<dbReference type="OrthoDB" id="9776706at2"/>
<proteinExistence type="inferred from homology"/>
<dbReference type="AlphaFoldDB" id="A0A4R3Y177"/>
<feature type="transmembrane region" description="Helical" evidence="8">
    <location>
        <begin position="84"/>
        <end position="106"/>
    </location>
</feature>
<dbReference type="EMBL" id="SMCO01000009">
    <property type="protein sequence ID" value="TCV85410.1"/>
    <property type="molecule type" value="Genomic_DNA"/>
</dbReference>
<evidence type="ECO:0000256" key="6">
    <source>
        <dbReference type="ARBA" id="ARBA00022989"/>
    </source>
</evidence>
<dbReference type="Proteomes" id="UP000295367">
    <property type="component" value="Unassembled WGS sequence"/>
</dbReference>
<feature type="transmembrane region" description="Helical" evidence="8">
    <location>
        <begin position="127"/>
        <end position="143"/>
    </location>
</feature>
<dbReference type="GO" id="GO:0015099">
    <property type="term" value="F:nickel cation transmembrane transporter activity"/>
    <property type="evidence" value="ECO:0007669"/>
    <property type="project" value="UniProtKB-UniRule"/>
</dbReference>
<name>A0A4R3Y177_9PROT</name>
<evidence type="ECO:0000256" key="5">
    <source>
        <dbReference type="ARBA" id="ARBA00022692"/>
    </source>
</evidence>
<evidence type="ECO:0000256" key="7">
    <source>
        <dbReference type="ARBA" id="ARBA00023136"/>
    </source>
</evidence>
<sequence>MQALPHDVYALFALAFAFGIKHGLDPDHLATIDGLSRFNAATKPWLAKWAGVLFSIGHGVVVTVVAGAIALMPSRITLPDWLEGFGAAVSILTLLALGGLNLYAAFNRQDALARPIGLKSWMRIQSGHPAIVLGIGALFALSFDTMSNAAFFSLAATQVSGELYAFALGIVFTCGMIVSDGVNGILTARFIRQSNNRAVIASRVMSFAIGSVSLFVAFMGISRLFIPTLSEKIDHFGIWPGMAVFVWVAAGFAVSLYIARLAAAGKQGVKS</sequence>
<accession>A0A4R3Y177</accession>
<keyword evidence="10" id="KW-1185">Reference proteome</keyword>
<comment type="caution">
    <text evidence="9">The sequence shown here is derived from an EMBL/GenBank/DDBJ whole genome shotgun (WGS) entry which is preliminary data.</text>
</comment>
<feature type="transmembrane region" description="Helical" evidence="8">
    <location>
        <begin position="163"/>
        <end position="186"/>
    </location>
</feature>
<keyword evidence="4" id="KW-0533">Nickel</keyword>
<keyword evidence="7 8" id="KW-0472">Membrane</keyword>
<evidence type="ECO:0000256" key="4">
    <source>
        <dbReference type="ARBA" id="ARBA00022596"/>
    </source>
</evidence>
<dbReference type="PANTHER" id="PTHR31611:SF0">
    <property type="entry name" value="HIGH-AFFINITY NICKEL TRANSPORT PROTEIN NIC1"/>
    <property type="match status" value="1"/>
</dbReference>
<evidence type="ECO:0000256" key="8">
    <source>
        <dbReference type="RuleBase" id="RU362101"/>
    </source>
</evidence>
<feature type="transmembrane region" description="Helical" evidence="8">
    <location>
        <begin position="238"/>
        <end position="259"/>
    </location>
</feature>
<keyword evidence="3 8" id="KW-0813">Transport</keyword>
<dbReference type="GO" id="GO:0012505">
    <property type="term" value="C:endomembrane system"/>
    <property type="evidence" value="ECO:0007669"/>
    <property type="project" value="UniProtKB-SubCell"/>
</dbReference>
<protein>
    <recommendedName>
        <fullName evidence="8">Nickel/cobalt efflux system</fullName>
    </recommendedName>
</protein>
<dbReference type="GO" id="GO:0005886">
    <property type="term" value="C:plasma membrane"/>
    <property type="evidence" value="ECO:0007669"/>
    <property type="project" value="UniProtKB-SubCell"/>
</dbReference>
<evidence type="ECO:0000313" key="10">
    <source>
        <dbReference type="Proteomes" id="UP000295367"/>
    </source>
</evidence>
<dbReference type="RefSeq" id="WP_124946727.1">
    <property type="nucleotide sequence ID" value="NZ_BHVT01000039.1"/>
</dbReference>
<evidence type="ECO:0000256" key="3">
    <source>
        <dbReference type="ARBA" id="ARBA00022448"/>
    </source>
</evidence>
<comment type="similarity">
    <text evidence="2 8">Belongs to the NiCoT transporter (TC 2.A.52) family.</text>
</comment>
<dbReference type="PANTHER" id="PTHR31611">
    <property type="entry name" value="HIGH-AFFINITY NICKEL TRANSPORT PROTEIN NIC1"/>
    <property type="match status" value="1"/>
</dbReference>
<evidence type="ECO:0000256" key="2">
    <source>
        <dbReference type="ARBA" id="ARBA00010892"/>
    </source>
</evidence>